<evidence type="ECO:0000313" key="1">
    <source>
        <dbReference type="EMBL" id="MBX50334.1"/>
    </source>
</evidence>
<name>A0A2P2P6F1_RHIMU</name>
<proteinExistence type="predicted"/>
<protein>
    <submittedName>
        <fullName evidence="1">Uncharacterized protein</fullName>
    </submittedName>
</protein>
<dbReference type="AlphaFoldDB" id="A0A2P2P6F1"/>
<accession>A0A2P2P6F1</accession>
<sequence length="39" mass="4677">MLYQLVKCFAKILGISWHCSFWAWHIHMETVFPILLISL</sequence>
<reference evidence="1" key="1">
    <citation type="submission" date="2018-02" db="EMBL/GenBank/DDBJ databases">
        <title>Rhizophora mucronata_Transcriptome.</title>
        <authorList>
            <person name="Meera S.P."/>
            <person name="Sreeshan A."/>
            <person name="Augustine A."/>
        </authorList>
    </citation>
    <scope>NUCLEOTIDE SEQUENCE</scope>
    <source>
        <tissue evidence="1">Leaf</tissue>
    </source>
</reference>
<organism evidence="1">
    <name type="scientific">Rhizophora mucronata</name>
    <name type="common">Asiatic mangrove</name>
    <dbReference type="NCBI Taxonomy" id="61149"/>
    <lineage>
        <taxon>Eukaryota</taxon>
        <taxon>Viridiplantae</taxon>
        <taxon>Streptophyta</taxon>
        <taxon>Embryophyta</taxon>
        <taxon>Tracheophyta</taxon>
        <taxon>Spermatophyta</taxon>
        <taxon>Magnoliopsida</taxon>
        <taxon>eudicotyledons</taxon>
        <taxon>Gunneridae</taxon>
        <taxon>Pentapetalae</taxon>
        <taxon>rosids</taxon>
        <taxon>fabids</taxon>
        <taxon>Malpighiales</taxon>
        <taxon>Rhizophoraceae</taxon>
        <taxon>Rhizophora</taxon>
    </lineage>
</organism>
<dbReference type="EMBL" id="GGEC01069850">
    <property type="protein sequence ID" value="MBX50334.1"/>
    <property type="molecule type" value="Transcribed_RNA"/>
</dbReference>